<dbReference type="Proteomes" id="UP001165240">
    <property type="component" value="Unassembled WGS sequence"/>
</dbReference>
<proteinExistence type="predicted"/>
<gene>
    <name evidence="2" type="ORF">ShirakiTB12_22710</name>
</gene>
<reference evidence="2" key="1">
    <citation type="journal article" date="2024" name="Appl Microbiol">
        <title>Effect of kuratsuki Bacillus and Priestia on Taste of Sake.</title>
        <authorList>
            <person name="Kobayashi K."/>
            <person name="Nishida H."/>
        </authorList>
    </citation>
    <scope>NUCLEOTIDE SEQUENCE</scope>
    <source>
        <strain evidence="2">B-12</strain>
    </source>
</reference>
<accession>A0AAX6BJ69</accession>
<organism evidence="2 3">
    <name type="scientific">Priestia megaterium</name>
    <name type="common">Bacillus megaterium</name>
    <dbReference type="NCBI Taxonomy" id="1404"/>
    <lineage>
        <taxon>Bacteria</taxon>
        <taxon>Bacillati</taxon>
        <taxon>Bacillota</taxon>
        <taxon>Bacilli</taxon>
        <taxon>Bacillales</taxon>
        <taxon>Bacillaceae</taxon>
        <taxon>Priestia</taxon>
    </lineage>
</organism>
<feature type="region of interest" description="Disordered" evidence="1">
    <location>
        <begin position="27"/>
        <end position="51"/>
    </location>
</feature>
<name>A0AAX6BJ69_PRIMG</name>
<comment type="caution">
    <text evidence="2">The sequence shown here is derived from an EMBL/GenBank/DDBJ whole genome shotgun (WGS) entry which is preliminary data.</text>
</comment>
<dbReference type="AlphaFoldDB" id="A0AAX6BJ69"/>
<sequence length="118" mass="13609">MKAQRLVDDKKGTYSKEVQKHFKIKINGKIYTKPSPQPPSSPPVNKKNLKYKPQNKVLRTYDKKDQVVNGTQERLIKSAKTRLTKYEKLLLSNQLSESAALYSPFGLEELVRMASREE</sequence>
<evidence type="ECO:0000313" key="2">
    <source>
        <dbReference type="EMBL" id="GMG73803.1"/>
    </source>
</evidence>
<dbReference type="EMBL" id="BSYK01000001">
    <property type="protein sequence ID" value="GMG73803.1"/>
    <property type="molecule type" value="Genomic_DNA"/>
</dbReference>
<protein>
    <submittedName>
        <fullName evidence="2">Uncharacterized protein</fullName>
    </submittedName>
</protein>
<dbReference type="RefSeq" id="WP_028413384.1">
    <property type="nucleotide sequence ID" value="NZ_CANLZB010000001.1"/>
</dbReference>
<evidence type="ECO:0000256" key="1">
    <source>
        <dbReference type="SAM" id="MobiDB-lite"/>
    </source>
</evidence>
<evidence type="ECO:0000313" key="3">
    <source>
        <dbReference type="Proteomes" id="UP001165240"/>
    </source>
</evidence>